<name>A0A1F7VET6_9BACT</name>
<feature type="domain" description="Glycosyltransferase subfamily 4-like N-terminal" evidence="2">
    <location>
        <begin position="14"/>
        <end position="143"/>
    </location>
</feature>
<dbReference type="InterPro" id="IPR028098">
    <property type="entry name" value="Glyco_trans_4-like_N"/>
</dbReference>
<evidence type="ECO:0008006" key="5">
    <source>
        <dbReference type="Google" id="ProtNLM"/>
    </source>
</evidence>
<evidence type="ECO:0000259" key="1">
    <source>
        <dbReference type="Pfam" id="PF00534"/>
    </source>
</evidence>
<organism evidence="3 4">
    <name type="scientific">Candidatus Uhrbacteria bacterium RIFCSPLOWO2_02_FULL_51_9</name>
    <dbReference type="NCBI Taxonomy" id="1802410"/>
    <lineage>
        <taxon>Bacteria</taxon>
        <taxon>Candidatus Uhriibacteriota</taxon>
    </lineage>
</organism>
<accession>A0A1F7VET6</accession>
<comment type="caution">
    <text evidence="3">The sequence shown here is derived from an EMBL/GenBank/DDBJ whole genome shotgun (WGS) entry which is preliminary data.</text>
</comment>
<dbReference type="STRING" id="1802410.A3H75_01420"/>
<feature type="domain" description="Glycosyl transferase family 1" evidence="1">
    <location>
        <begin position="227"/>
        <end position="381"/>
    </location>
</feature>
<dbReference type="Gene3D" id="3.40.50.2000">
    <property type="entry name" value="Glycogen Phosphorylase B"/>
    <property type="match status" value="2"/>
</dbReference>
<dbReference type="PANTHER" id="PTHR45947">
    <property type="entry name" value="SULFOQUINOVOSYL TRANSFERASE SQD2"/>
    <property type="match status" value="1"/>
</dbReference>
<dbReference type="InterPro" id="IPR001296">
    <property type="entry name" value="Glyco_trans_1"/>
</dbReference>
<dbReference type="SUPFAM" id="SSF53756">
    <property type="entry name" value="UDP-Glycosyltransferase/glycogen phosphorylase"/>
    <property type="match status" value="1"/>
</dbReference>
<evidence type="ECO:0000313" key="4">
    <source>
        <dbReference type="Proteomes" id="UP000176678"/>
    </source>
</evidence>
<dbReference type="GO" id="GO:0016757">
    <property type="term" value="F:glycosyltransferase activity"/>
    <property type="evidence" value="ECO:0007669"/>
    <property type="project" value="InterPro"/>
</dbReference>
<dbReference type="Pfam" id="PF13439">
    <property type="entry name" value="Glyco_transf_4"/>
    <property type="match status" value="1"/>
</dbReference>
<gene>
    <name evidence="3" type="ORF">A3H75_01420</name>
</gene>
<proteinExistence type="predicted"/>
<reference evidence="3 4" key="1">
    <citation type="journal article" date="2016" name="Nat. Commun.">
        <title>Thousands of microbial genomes shed light on interconnected biogeochemical processes in an aquifer system.</title>
        <authorList>
            <person name="Anantharaman K."/>
            <person name="Brown C.T."/>
            <person name="Hug L.A."/>
            <person name="Sharon I."/>
            <person name="Castelle C.J."/>
            <person name="Probst A.J."/>
            <person name="Thomas B.C."/>
            <person name="Singh A."/>
            <person name="Wilkins M.J."/>
            <person name="Karaoz U."/>
            <person name="Brodie E.L."/>
            <person name="Williams K.H."/>
            <person name="Hubbard S.S."/>
            <person name="Banfield J.F."/>
        </authorList>
    </citation>
    <scope>NUCLEOTIDE SEQUENCE [LARGE SCALE GENOMIC DNA]</scope>
</reference>
<protein>
    <recommendedName>
        <fullName evidence="5">Glycosyltransferase subfamily 4-like N-terminal domain-containing protein</fullName>
    </recommendedName>
</protein>
<dbReference type="PANTHER" id="PTHR45947:SF13">
    <property type="entry name" value="TRANSFERASE"/>
    <property type="match status" value="1"/>
</dbReference>
<evidence type="ECO:0000313" key="3">
    <source>
        <dbReference type="EMBL" id="OGL89062.1"/>
    </source>
</evidence>
<dbReference type="EMBL" id="MGES01000016">
    <property type="protein sequence ID" value="OGL89062.1"/>
    <property type="molecule type" value="Genomic_DNA"/>
</dbReference>
<dbReference type="AlphaFoldDB" id="A0A1F7VET6"/>
<dbReference type="Pfam" id="PF00534">
    <property type="entry name" value="Glycos_transf_1"/>
    <property type="match status" value="1"/>
</dbReference>
<sequence>MKIVQVNKFYYPRGGADIYALALSDLLRAEGHEVIPFSMHHPENLATPYARYFVSHVDLKKREGFFSDLKKFGRIVYSFEARRKFARLLRDVRPDVVHVHNVYHQLSPSVLDAARHWRVPVVMTVHDYKLFNPNYSMFGHGGVICEHGNDGRFWETMRYNCMGSRAASFTVMCEAYLHRWRHTYLRAVRRFVSPSMFLINFAVARGWKRSQFVHLPSFVRPIRPPRAGGRECILYFGRLSKEKGLSSLLEAAKMAHDVPVVIAGRGPEEAALRSQAGALGLRNVTFAGFKEGAELWRMVVGARAVVVPTMSYENYPLSVIEAQSLGKIVIATRRGGLPEMVHDGENGFLVNPGDSLELAKTMERVWQMPADERGAMEGAARARVLRENDPADHVRRIVALYKSVLSRS</sequence>
<dbReference type="Proteomes" id="UP000176678">
    <property type="component" value="Unassembled WGS sequence"/>
</dbReference>
<evidence type="ECO:0000259" key="2">
    <source>
        <dbReference type="Pfam" id="PF13439"/>
    </source>
</evidence>
<dbReference type="InterPro" id="IPR050194">
    <property type="entry name" value="Glycosyltransferase_grp1"/>
</dbReference>